<evidence type="ECO:0000259" key="7">
    <source>
        <dbReference type="Pfam" id="PF08281"/>
    </source>
</evidence>
<dbReference type="NCBIfam" id="TIGR02937">
    <property type="entry name" value="sigma70-ECF"/>
    <property type="match status" value="1"/>
</dbReference>
<keyword evidence="3" id="KW-0731">Sigma factor</keyword>
<dbReference type="Gene3D" id="1.10.1740.10">
    <property type="match status" value="1"/>
</dbReference>
<keyword evidence="2" id="KW-0805">Transcription regulation</keyword>
<gene>
    <name evidence="8" type="ORF">VSH64_00575</name>
</gene>
<evidence type="ECO:0000256" key="1">
    <source>
        <dbReference type="ARBA" id="ARBA00010641"/>
    </source>
</evidence>
<dbReference type="Proteomes" id="UP001330812">
    <property type="component" value="Chromosome"/>
</dbReference>
<reference evidence="8 9" key="1">
    <citation type="journal article" date="2015" name="Int. J. Syst. Evol. Microbiol.">
        <title>Amycolatopsis rhabdoformis sp. nov., an actinomycete isolated from a tropical forest soil.</title>
        <authorList>
            <person name="Souza W.R."/>
            <person name="Silva R.E."/>
            <person name="Goodfellow M."/>
            <person name="Busarakam K."/>
            <person name="Figueiro F.S."/>
            <person name="Ferreira D."/>
            <person name="Rodrigues-Filho E."/>
            <person name="Moraes L.A.B."/>
            <person name="Zucchi T.D."/>
        </authorList>
    </citation>
    <scope>NUCLEOTIDE SEQUENCE [LARGE SCALE GENOMIC DNA]</scope>
    <source>
        <strain evidence="8 9">NCIMB 14900</strain>
    </source>
</reference>
<protein>
    <submittedName>
        <fullName evidence="8">Sigma-70 family RNA polymerase sigma factor</fullName>
    </submittedName>
</protein>
<dbReference type="InterPro" id="IPR039425">
    <property type="entry name" value="RNA_pol_sigma-70-like"/>
</dbReference>
<evidence type="ECO:0000256" key="2">
    <source>
        <dbReference type="ARBA" id="ARBA00023015"/>
    </source>
</evidence>
<keyword evidence="4" id="KW-0238">DNA-binding</keyword>
<feature type="domain" description="RNA polymerase sigma factor 70 region 4 type 2" evidence="7">
    <location>
        <begin position="112"/>
        <end position="164"/>
    </location>
</feature>
<proteinExistence type="inferred from homology"/>
<dbReference type="InterPro" id="IPR013249">
    <property type="entry name" value="RNA_pol_sigma70_r4_t2"/>
</dbReference>
<comment type="similarity">
    <text evidence="1">Belongs to the sigma-70 factor family. ECF subfamily.</text>
</comment>
<evidence type="ECO:0000313" key="8">
    <source>
        <dbReference type="EMBL" id="WSE30640.1"/>
    </source>
</evidence>
<dbReference type="CDD" id="cd06171">
    <property type="entry name" value="Sigma70_r4"/>
    <property type="match status" value="1"/>
</dbReference>
<keyword evidence="9" id="KW-1185">Reference proteome</keyword>
<dbReference type="InterPro" id="IPR013325">
    <property type="entry name" value="RNA_pol_sigma_r2"/>
</dbReference>
<dbReference type="RefSeq" id="WP_326569584.1">
    <property type="nucleotide sequence ID" value="NZ_CP142149.1"/>
</dbReference>
<dbReference type="PANTHER" id="PTHR43133:SF50">
    <property type="entry name" value="ECF RNA POLYMERASE SIGMA FACTOR SIGM"/>
    <property type="match status" value="1"/>
</dbReference>
<dbReference type="Gene3D" id="1.10.10.10">
    <property type="entry name" value="Winged helix-like DNA-binding domain superfamily/Winged helix DNA-binding domain"/>
    <property type="match status" value="1"/>
</dbReference>
<dbReference type="Pfam" id="PF04542">
    <property type="entry name" value="Sigma70_r2"/>
    <property type="match status" value="1"/>
</dbReference>
<dbReference type="SUPFAM" id="SSF88946">
    <property type="entry name" value="Sigma2 domain of RNA polymerase sigma factors"/>
    <property type="match status" value="1"/>
</dbReference>
<evidence type="ECO:0000313" key="9">
    <source>
        <dbReference type="Proteomes" id="UP001330812"/>
    </source>
</evidence>
<evidence type="ECO:0000259" key="6">
    <source>
        <dbReference type="Pfam" id="PF04542"/>
    </source>
</evidence>
<keyword evidence="5" id="KW-0804">Transcription</keyword>
<organism evidence="8 9">
    <name type="scientific">Amycolatopsis rhabdoformis</name>
    <dbReference type="NCBI Taxonomy" id="1448059"/>
    <lineage>
        <taxon>Bacteria</taxon>
        <taxon>Bacillati</taxon>
        <taxon>Actinomycetota</taxon>
        <taxon>Actinomycetes</taxon>
        <taxon>Pseudonocardiales</taxon>
        <taxon>Pseudonocardiaceae</taxon>
        <taxon>Amycolatopsis</taxon>
    </lineage>
</organism>
<feature type="domain" description="RNA polymerase sigma-70 region 2" evidence="6">
    <location>
        <begin position="23"/>
        <end position="84"/>
    </location>
</feature>
<dbReference type="InterPro" id="IPR014284">
    <property type="entry name" value="RNA_pol_sigma-70_dom"/>
</dbReference>
<evidence type="ECO:0000256" key="5">
    <source>
        <dbReference type="ARBA" id="ARBA00023163"/>
    </source>
</evidence>
<dbReference type="InterPro" id="IPR007627">
    <property type="entry name" value="RNA_pol_sigma70_r2"/>
</dbReference>
<dbReference type="SUPFAM" id="SSF88659">
    <property type="entry name" value="Sigma3 and sigma4 domains of RNA polymerase sigma factors"/>
    <property type="match status" value="1"/>
</dbReference>
<dbReference type="PANTHER" id="PTHR43133">
    <property type="entry name" value="RNA POLYMERASE ECF-TYPE SIGMA FACTO"/>
    <property type="match status" value="1"/>
</dbReference>
<dbReference type="InterPro" id="IPR013324">
    <property type="entry name" value="RNA_pol_sigma_r3/r4-like"/>
</dbReference>
<evidence type="ECO:0000256" key="3">
    <source>
        <dbReference type="ARBA" id="ARBA00023082"/>
    </source>
</evidence>
<name>A0ABZ1IB19_9PSEU</name>
<dbReference type="InterPro" id="IPR036388">
    <property type="entry name" value="WH-like_DNA-bd_sf"/>
</dbReference>
<dbReference type="EMBL" id="CP142149">
    <property type="protein sequence ID" value="WSE30640.1"/>
    <property type="molecule type" value="Genomic_DNA"/>
</dbReference>
<dbReference type="Pfam" id="PF08281">
    <property type="entry name" value="Sigma70_r4_2"/>
    <property type="match status" value="1"/>
</dbReference>
<sequence>MHQNGVLARLKEVITSFDEFVAERLDGLLRYATVLTDDPHLAQDIVQDVLLRAQERWSKIESPPTYVRRMVTNEYLSWRRRAVRRVVPSSHEVLDAIGPPEADHAVAYDERDEMLARLATLPRKQRAALVLRYYENYTDEEIGAVLRCATSTVRSQISRALATLRAGAAPGRSPLAALPTALSTGAGE</sequence>
<accession>A0ABZ1IB19</accession>
<evidence type="ECO:0000256" key="4">
    <source>
        <dbReference type="ARBA" id="ARBA00023125"/>
    </source>
</evidence>